<dbReference type="AlphaFoldDB" id="A0A8J5VH38"/>
<dbReference type="Pfam" id="PF00010">
    <property type="entry name" value="HLH"/>
    <property type="match status" value="1"/>
</dbReference>
<dbReference type="InterPro" id="IPR055477">
    <property type="entry name" value="DUF7049"/>
</dbReference>
<evidence type="ECO:0000256" key="2">
    <source>
        <dbReference type="ARBA" id="ARBA00023163"/>
    </source>
</evidence>
<evidence type="ECO:0000256" key="1">
    <source>
        <dbReference type="ARBA" id="ARBA00023015"/>
    </source>
</evidence>
<feature type="domain" description="BHLH" evidence="4">
    <location>
        <begin position="262"/>
        <end position="311"/>
    </location>
</feature>
<dbReference type="InterPro" id="IPR045239">
    <property type="entry name" value="bHLH95_bHLH"/>
</dbReference>
<dbReference type="PANTHER" id="PTHR46665">
    <property type="entry name" value="TRANSCRIPTION FACTOR BHLH041-RELATED-RELATED"/>
    <property type="match status" value="1"/>
</dbReference>
<feature type="region of interest" description="Disordered" evidence="3">
    <location>
        <begin position="238"/>
        <end position="271"/>
    </location>
</feature>
<keyword evidence="6" id="KW-1185">Reference proteome</keyword>
<dbReference type="InterPro" id="IPR044658">
    <property type="entry name" value="bHLH92/bHLH041-like"/>
</dbReference>
<dbReference type="Pfam" id="PF23132">
    <property type="entry name" value="DUF7049"/>
    <property type="match status" value="1"/>
</dbReference>
<evidence type="ECO:0000313" key="5">
    <source>
        <dbReference type="EMBL" id="KAG8070277.1"/>
    </source>
</evidence>
<feature type="region of interest" description="Disordered" evidence="3">
    <location>
        <begin position="50"/>
        <end position="111"/>
    </location>
</feature>
<reference evidence="5" key="2">
    <citation type="submission" date="2021-02" db="EMBL/GenBank/DDBJ databases">
        <authorList>
            <person name="Kimball J.A."/>
            <person name="Haas M.W."/>
            <person name="Macchietto M."/>
            <person name="Kono T."/>
            <person name="Duquette J."/>
            <person name="Shao M."/>
        </authorList>
    </citation>
    <scope>NUCLEOTIDE SEQUENCE</scope>
    <source>
        <tissue evidence="5">Fresh leaf tissue</tissue>
    </source>
</reference>
<feature type="compositionally biased region" description="Low complexity" evidence="3">
    <location>
        <begin position="163"/>
        <end position="177"/>
    </location>
</feature>
<dbReference type="GO" id="GO:0046983">
    <property type="term" value="F:protein dimerization activity"/>
    <property type="evidence" value="ECO:0007669"/>
    <property type="project" value="InterPro"/>
</dbReference>
<dbReference type="OrthoDB" id="5778525at2759"/>
<dbReference type="PROSITE" id="PS50888">
    <property type="entry name" value="BHLH"/>
    <property type="match status" value="1"/>
</dbReference>
<feature type="region of interest" description="Disordered" evidence="3">
    <location>
        <begin position="163"/>
        <end position="185"/>
    </location>
</feature>
<dbReference type="EMBL" id="JAAALK010000283">
    <property type="protein sequence ID" value="KAG8070277.1"/>
    <property type="molecule type" value="Genomic_DNA"/>
</dbReference>
<sequence length="477" mass="50378">MAAFMGCESGEIEVGFSTAKNSGDILQASVEQVFSEDFLQQSLLEELLQLPTTGPSSSSSSLPSVSVGSPADGSTSLLRTMLPTASSSTTTSSHRDRAAVQVPPPSASSSLLHLRPPPRHVVPFGHHGGAHGNSVLHFPSAEADDAAMAQAMLAVICSPSTSSAALTAPSSSSPPMASKHRAQNRTPRWGKTAFRPYNAALAPRAVLRRPPGAPGQRMIKIGISILKGMHRLRYSQERAATAPPHWGDDDDDATAAPPPPTSSQLHHMISERRRRERLNDSFDQLRGLLPPGSKKDKATVLAKTLEYMNLLIAQISELEAKNRTLLQAQSHQRPNGSSGSMIRTVNKVHHHQLLLRSPDRVQVQVIGGGASTSSSSSESAASREVTVRVAVRAGGGDVSELVLRVLALLKEMGGFTVVSVDARQPSGNNGVAQASLTLRATLAGEFDDASLKEAVAKAVEGLVTPPPPSPSPEEEQL</sequence>
<keyword evidence="1" id="KW-0805">Transcription regulation</keyword>
<accession>A0A8J5VH38</accession>
<keyword evidence="2" id="KW-0804">Transcription</keyword>
<dbReference type="SMART" id="SM00353">
    <property type="entry name" value="HLH"/>
    <property type="match status" value="1"/>
</dbReference>
<dbReference type="InterPro" id="IPR055478">
    <property type="entry name" value="DUF7050"/>
</dbReference>
<evidence type="ECO:0000313" key="6">
    <source>
        <dbReference type="Proteomes" id="UP000729402"/>
    </source>
</evidence>
<proteinExistence type="predicted"/>
<dbReference type="PANTHER" id="PTHR46665:SF1">
    <property type="entry name" value="SPERMATOGENESIS- AND OOGENESIS-SPECIFIC BASIC HELIX-LOOP-HELIX-CONTAINING PROTEIN 1"/>
    <property type="match status" value="1"/>
</dbReference>
<gene>
    <name evidence="5" type="ORF">GUJ93_ZPchr0006g41487</name>
</gene>
<dbReference type="Pfam" id="PF23133">
    <property type="entry name" value="DUF7050"/>
    <property type="match status" value="1"/>
</dbReference>
<name>A0A8J5VH38_ZIZPA</name>
<dbReference type="Proteomes" id="UP000729402">
    <property type="component" value="Unassembled WGS sequence"/>
</dbReference>
<organism evidence="5 6">
    <name type="scientific">Zizania palustris</name>
    <name type="common">Northern wild rice</name>
    <dbReference type="NCBI Taxonomy" id="103762"/>
    <lineage>
        <taxon>Eukaryota</taxon>
        <taxon>Viridiplantae</taxon>
        <taxon>Streptophyta</taxon>
        <taxon>Embryophyta</taxon>
        <taxon>Tracheophyta</taxon>
        <taxon>Spermatophyta</taxon>
        <taxon>Magnoliopsida</taxon>
        <taxon>Liliopsida</taxon>
        <taxon>Poales</taxon>
        <taxon>Poaceae</taxon>
        <taxon>BOP clade</taxon>
        <taxon>Oryzoideae</taxon>
        <taxon>Oryzeae</taxon>
        <taxon>Zizaniinae</taxon>
        <taxon>Zizania</taxon>
    </lineage>
</organism>
<dbReference type="InterPro" id="IPR011598">
    <property type="entry name" value="bHLH_dom"/>
</dbReference>
<protein>
    <recommendedName>
        <fullName evidence="4">BHLH domain-containing protein</fullName>
    </recommendedName>
</protein>
<feature type="compositionally biased region" description="Low complexity" evidence="3">
    <location>
        <begin position="50"/>
        <end position="70"/>
    </location>
</feature>
<evidence type="ECO:0000256" key="3">
    <source>
        <dbReference type="SAM" id="MobiDB-lite"/>
    </source>
</evidence>
<reference evidence="5" key="1">
    <citation type="journal article" date="2021" name="bioRxiv">
        <title>Whole Genome Assembly and Annotation of Northern Wild Rice, Zizania palustris L., Supports a Whole Genome Duplication in the Zizania Genus.</title>
        <authorList>
            <person name="Haas M."/>
            <person name="Kono T."/>
            <person name="Macchietto M."/>
            <person name="Millas R."/>
            <person name="McGilp L."/>
            <person name="Shao M."/>
            <person name="Duquette J."/>
            <person name="Hirsch C.N."/>
            <person name="Kimball J."/>
        </authorList>
    </citation>
    <scope>NUCLEOTIDE SEQUENCE</scope>
    <source>
        <tissue evidence="5">Fresh leaf tissue</tissue>
    </source>
</reference>
<comment type="caution">
    <text evidence="5">The sequence shown here is derived from an EMBL/GenBank/DDBJ whole genome shotgun (WGS) entry which is preliminary data.</text>
</comment>
<evidence type="ECO:0000259" key="4">
    <source>
        <dbReference type="PROSITE" id="PS50888"/>
    </source>
</evidence>
<dbReference type="CDD" id="cd11393">
    <property type="entry name" value="bHLH_AtbHLH_like"/>
    <property type="match status" value="1"/>
</dbReference>